<evidence type="ECO:0000256" key="1">
    <source>
        <dbReference type="PROSITE-ProRule" id="PRU00169"/>
    </source>
</evidence>
<organism evidence="3 4">
    <name type="scientific">Flavobacterium frigoris</name>
    <dbReference type="NCBI Taxonomy" id="229204"/>
    <lineage>
        <taxon>Bacteria</taxon>
        <taxon>Pseudomonadati</taxon>
        <taxon>Bacteroidota</taxon>
        <taxon>Flavobacteriia</taxon>
        <taxon>Flavobacteriales</taxon>
        <taxon>Flavobacteriaceae</taxon>
        <taxon>Flavobacterium</taxon>
    </lineage>
</organism>
<dbReference type="PROSITE" id="PS50110">
    <property type="entry name" value="RESPONSE_REGULATORY"/>
    <property type="match status" value="1"/>
</dbReference>
<reference evidence="4" key="1">
    <citation type="submission" date="2016-10" db="EMBL/GenBank/DDBJ databases">
        <authorList>
            <person name="Varghese N."/>
            <person name="Submissions S."/>
        </authorList>
    </citation>
    <scope>NUCLEOTIDE SEQUENCE [LARGE SCALE GENOMIC DNA]</scope>
    <source>
        <strain evidence="4">DSM 15719</strain>
    </source>
</reference>
<dbReference type="Gene3D" id="3.40.50.2300">
    <property type="match status" value="1"/>
</dbReference>
<dbReference type="EMBL" id="FOFZ01000006">
    <property type="protein sequence ID" value="SER01846.1"/>
    <property type="molecule type" value="Genomic_DNA"/>
</dbReference>
<dbReference type="OrthoDB" id="7631574at2"/>
<dbReference type="PANTHER" id="PTHR44520">
    <property type="entry name" value="RESPONSE REGULATOR RCP1-RELATED"/>
    <property type="match status" value="1"/>
</dbReference>
<feature type="domain" description="Response regulatory" evidence="2">
    <location>
        <begin position="6"/>
        <end position="126"/>
    </location>
</feature>
<dbReference type="SMART" id="SM00448">
    <property type="entry name" value="REC"/>
    <property type="match status" value="1"/>
</dbReference>
<proteinExistence type="predicted"/>
<dbReference type="InterPro" id="IPR052893">
    <property type="entry name" value="TCS_response_regulator"/>
</dbReference>
<dbReference type="SUPFAM" id="SSF52172">
    <property type="entry name" value="CheY-like"/>
    <property type="match status" value="1"/>
</dbReference>
<gene>
    <name evidence="3" type="ORF">SAMN05444355_10677</name>
</gene>
<dbReference type="Proteomes" id="UP000183658">
    <property type="component" value="Unassembled WGS sequence"/>
</dbReference>
<keyword evidence="4" id="KW-1185">Reference proteome</keyword>
<dbReference type="InterPro" id="IPR011006">
    <property type="entry name" value="CheY-like_superfamily"/>
</dbReference>
<keyword evidence="1" id="KW-0597">Phosphoprotein</keyword>
<dbReference type="RefSeq" id="WP_074723291.1">
    <property type="nucleotide sequence ID" value="NZ_CBCRVS010000016.1"/>
</dbReference>
<dbReference type="InterPro" id="IPR001789">
    <property type="entry name" value="Sig_transdc_resp-reg_receiver"/>
</dbReference>
<feature type="modified residue" description="4-aspartylphosphate" evidence="1">
    <location>
        <position position="59"/>
    </location>
</feature>
<dbReference type="GO" id="GO:0000160">
    <property type="term" value="P:phosphorelay signal transduction system"/>
    <property type="evidence" value="ECO:0007669"/>
    <property type="project" value="InterPro"/>
</dbReference>
<dbReference type="AlphaFoldDB" id="A0A1H9KRP9"/>
<name>A0A1H9KRP9_FLAFI</name>
<accession>A0A1H9KRP9</accession>
<evidence type="ECO:0000313" key="4">
    <source>
        <dbReference type="Proteomes" id="UP000183658"/>
    </source>
</evidence>
<evidence type="ECO:0000313" key="3">
    <source>
        <dbReference type="EMBL" id="SER01846.1"/>
    </source>
</evidence>
<evidence type="ECO:0000259" key="2">
    <source>
        <dbReference type="PROSITE" id="PS50110"/>
    </source>
</evidence>
<dbReference type="Pfam" id="PF00072">
    <property type="entry name" value="Response_reg"/>
    <property type="match status" value="1"/>
</dbReference>
<sequence length="136" mass="15496">MTTHKVLMIVEDDVDDRLYFSNAAKEINASNECIGAWNGAQALELLHKAKKLPDFIFIDINMPVMNGLDCLEKLKEDEQLKNIPVIIYTASQYHKNSDYTRELGASSFITKPVDLKKLPQLIILAMEQAKQNIHHQ</sequence>
<protein>
    <submittedName>
        <fullName evidence="3">Response regulator receiver domain-containing protein</fullName>
    </submittedName>
</protein>